<evidence type="ECO:0000256" key="4">
    <source>
        <dbReference type="ARBA" id="ARBA00022692"/>
    </source>
</evidence>
<comment type="caution">
    <text evidence="9">The sequence shown here is derived from an EMBL/GenBank/DDBJ whole genome shotgun (WGS) entry which is preliminary data.</text>
</comment>
<gene>
    <name evidence="9" type="ORF">CLV37_108140</name>
</gene>
<dbReference type="InterPro" id="IPR037185">
    <property type="entry name" value="EmrE-like"/>
</dbReference>
<dbReference type="InterPro" id="IPR045324">
    <property type="entry name" value="Small_multidrug_res"/>
</dbReference>
<evidence type="ECO:0000256" key="5">
    <source>
        <dbReference type="ARBA" id="ARBA00022989"/>
    </source>
</evidence>
<dbReference type="Proteomes" id="UP000238083">
    <property type="component" value="Unassembled WGS sequence"/>
</dbReference>
<evidence type="ECO:0000313" key="9">
    <source>
        <dbReference type="EMBL" id="PRY13470.1"/>
    </source>
</evidence>
<accession>A0A2T0R1S2</accession>
<keyword evidence="5 8" id="KW-1133">Transmembrane helix</keyword>
<protein>
    <submittedName>
        <fullName evidence="9">Small multidrug resistance pump</fullName>
    </submittedName>
</protein>
<dbReference type="AlphaFoldDB" id="A0A2T0R1S2"/>
<dbReference type="Pfam" id="PF00893">
    <property type="entry name" value="Multi_Drug_Res"/>
    <property type="match status" value="1"/>
</dbReference>
<dbReference type="EMBL" id="PVZF01000008">
    <property type="protein sequence ID" value="PRY13470.1"/>
    <property type="molecule type" value="Genomic_DNA"/>
</dbReference>
<dbReference type="OrthoDB" id="3175079at2"/>
<reference evidence="9 10" key="1">
    <citation type="submission" date="2018-03" db="EMBL/GenBank/DDBJ databases">
        <title>Genomic Encyclopedia of Archaeal and Bacterial Type Strains, Phase II (KMG-II): from individual species to whole genera.</title>
        <authorList>
            <person name="Goeker M."/>
        </authorList>
    </citation>
    <scope>NUCLEOTIDE SEQUENCE [LARGE SCALE GENOMIC DNA]</scope>
    <source>
        <strain evidence="9 10">DSM 19711</strain>
    </source>
</reference>
<evidence type="ECO:0000256" key="6">
    <source>
        <dbReference type="ARBA" id="ARBA00023136"/>
    </source>
</evidence>
<evidence type="ECO:0000256" key="3">
    <source>
        <dbReference type="ARBA" id="ARBA00022475"/>
    </source>
</evidence>
<evidence type="ECO:0000313" key="10">
    <source>
        <dbReference type="Proteomes" id="UP000238083"/>
    </source>
</evidence>
<sequence length="106" mass="10893">MSWLFLAGAIAFEVAATAVLRLSDGGRVRRWIPVVGAGYLVSFGFLSLTLRAGLPVGVAYGVWSAVGVALTALLARAVFGDPLTRTMLAGIVLIAGGVLLVELGAH</sequence>
<comment type="similarity">
    <text evidence="7">Belongs to the drug/metabolite transporter (DMT) superfamily. Small multidrug resistance (SMR) (TC 2.A.7.1) family.</text>
</comment>
<dbReference type="PANTHER" id="PTHR30561">
    <property type="entry name" value="SMR FAMILY PROTON-DEPENDENT DRUG EFFLUX TRANSPORTER SUGE"/>
    <property type="match status" value="1"/>
</dbReference>
<proteinExistence type="inferred from homology"/>
<evidence type="ECO:0000256" key="2">
    <source>
        <dbReference type="ARBA" id="ARBA00022448"/>
    </source>
</evidence>
<dbReference type="SUPFAM" id="SSF103481">
    <property type="entry name" value="Multidrug resistance efflux transporter EmrE"/>
    <property type="match status" value="1"/>
</dbReference>
<name>A0A2T0R1S2_9ACTN</name>
<keyword evidence="2" id="KW-0813">Transport</keyword>
<feature type="transmembrane region" description="Helical" evidence="8">
    <location>
        <begin position="31"/>
        <end position="50"/>
    </location>
</feature>
<keyword evidence="10" id="KW-1185">Reference proteome</keyword>
<keyword evidence="4 7" id="KW-0812">Transmembrane</keyword>
<dbReference type="PANTHER" id="PTHR30561:SF1">
    <property type="entry name" value="MULTIDRUG TRANSPORTER EMRE"/>
    <property type="match status" value="1"/>
</dbReference>
<comment type="subcellular location">
    <subcellularLocation>
        <location evidence="1 7">Cell membrane</location>
        <topology evidence="1 7">Multi-pass membrane protein</topology>
    </subcellularLocation>
</comment>
<evidence type="ECO:0000256" key="8">
    <source>
        <dbReference type="SAM" id="Phobius"/>
    </source>
</evidence>
<keyword evidence="3" id="KW-1003">Cell membrane</keyword>
<dbReference type="InterPro" id="IPR000390">
    <property type="entry name" value="Small_drug/metabolite_transptr"/>
</dbReference>
<feature type="transmembrane region" description="Helical" evidence="8">
    <location>
        <begin position="85"/>
        <end position="105"/>
    </location>
</feature>
<dbReference type="Gene3D" id="1.10.3730.20">
    <property type="match status" value="1"/>
</dbReference>
<dbReference type="GO" id="GO:0005886">
    <property type="term" value="C:plasma membrane"/>
    <property type="evidence" value="ECO:0007669"/>
    <property type="project" value="UniProtKB-SubCell"/>
</dbReference>
<feature type="transmembrane region" description="Helical" evidence="8">
    <location>
        <begin position="57"/>
        <end position="79"/>
    </location>
</feature>
<evidence type="ECO:0000256" key="7">
    <source>
        <dbReference type="RuleBase" id="RU003942"/>
    </source>
</evidence>
<keyword evidence="6 8" id="KW-0472">Membrane</keyword>
<dbReference type="RefSeq" id="WP_106212286.1">
    <property type="nucleotide sequence ID" value="NZ_PVZF01000008.1"/>
</dbReference>
<organism evidence="9 10">
    <name type="scientific">Kineococcus rhizosphaerae</name>
    <dbReference type="NCBI Taxonomy" id="559628"/>
    <lineage>
        <taxon>Bacteria</taxon>
        <taxon>Bacillati</taxon>
        <taxon>Actinomycetota</taxon>
        <taxon>Actinomycetes</taxon>
        <taxon>Kineosporiales</taxon>
        <taxon>Kineosporiaceae</taxon>
        <taxon>Kineococcus</taxon>
    </lineage>
</organism>
<evidence type="ECO:0000256" key="1">
    <source>
        <dbReference type="ARBA" id="ARBA00004651"/>
    </source>
</evidence>
<dbReference type="GO" id="GO:0022857">
    <property type="term" value="F:transmembrane transporter activity"/>
    <property type="evidence" value="ECO:0007669"/>
    <property type="project" value="InterPro"/>
</dbReference>